<dbReference type="SMART" id="SM00823">
    <property type="entry name" value="PKS_PP"/>
    <property type="match status" value="3"/>
</dbReference>
<keyword evidence="7" id="KW-1185">Reference proteome</keyword>
<evidence type="ECO:0000313" key="7">
    <source>
        <dbReference type="Proteomes" id="UP000656042"/>
    </source>
</evidence>
<dbReference type="GO" id="GO:0003824">
    <property type="term" value="F:catalytic activity"/>
    <property type="evidence" value="ECO:0007669"/>
    <property type="project" value="InterPro"/>
</dbReference>
<dbReference type="Gene3D" id="3.30.559.30">
    <property type="entry name" value="Nonribosomal peptide synthetase, condensation domain"/>
    <property type="match status" value="3"/>
</dbReference>
<dbReference type="GO" id="GO:0043041">
    <property type="term" value="P:amino acid activation for nonribosomal peptide biosynthetic process"/>
    <property type="evidence" value="ECO:0007669"/>
    <property type="project" value="TreeGrafter"/>
</dbReference>
<dbReference type="PROSITE" id="PS00455">
    <property type="entry name" value="AMP_BINDING"/>
    <property type="match status" value="2"/>
</dbReference>
<dbReference type="InterPro" id="IPR001242">
    <property type="entry name" value="Condensation_dom"/>
</dbReference>
<dbReference type="Gene3D" id="3.30.559.10">
    <property type="entry name" value="Chloramphenicol acetyltransferase-like domain"/>
    <property type="match status" value="3"/>
</dbReference>
<dbReference type="SUPFAM" id="SSF56801">
    <property type="entry name" value="Acetyl-CoA synthetase-like"/>
    <property type="match status" value="2"/>
</dbReference>
<name>A0A8J3FPK9_9ACTN</name>
<feature type="domain" description="Carrier" evidence="5">
    <location>
        <begin position="1999"/>
        <end position="2073"/>
    </location>
</feature>
<dbReference type="InterPro" id="IPR006162">
    <property type="entry name" value="Ppantetheine_attach_site"/>
</dbReference>
<dbReference type="GO" id="GO:0008610">
    <property type="term" value="P:lipid biosynthetic process"/>
    <property type="evidence" value="ECO:0007669"/>
    <property type="project" value="UniProtKB-ARBA"/>
</dbReference>
<feature type="domain" description="Carrier" evidence="5">
    <location>
        <begin position="2547"/>
        <end position="2622"/>
    </location>
</feature>
<reference evidence="6" key="2">
    <citation type="submission" date="2020-09" db="EMBL/GenBank/DDBJ databases">
        <authorList>
            <person name="Sun Q."/>
            <person name="Zhou Y."/>
        </authorList>
    </citation>
    <scope>NUCLEOTIDE SEQUENCE</scope>
    <source>
        <strain evidence="6">CGMCC 4.7299</strain>
    </source>
</reference>
<dbReference type="InterPro" id="IPR036736">
    <property type="entry name" value="ACP-like_sf"/>
</dbReference>
<proteinExistence type="inferred from homology"/>
<evidence type="ECO:0000256" key="1">
    <source>
        <dbReference type="ARBA" id="ARBA00001957"/>
    </source>
</evidence>
<dbReference type="InterPro" id="IPR010071">
    <property type="entry name" value="AA_adenyl_dom"/>
</dbReference>
<dbReference type="InterPro" id="IPR042099">
    <property type="entry name" value="ANL_N_sf"/>
</dbReference>
<dbReference type="InterPro" id="IPR025110">
    <property type="entry name" value="AMP-bd_C"/>
</dbReference>
<organism evidence="6 7">
    <name type="scientific">Mangrovihabitans endophyticus</name>
    <dbReference type="NCBI Taxonomy" id="1751298"/>
    <lineage>
        <taxon>Bacteria</taxon>
        <taxon>Bacillati</taxon>
        <taxon>Actinomycetota</taxon>
        <taxon>Actinomycetes</taxon>
        <taxon>Micromonosporales</taxon>
        <taxon>Micromonosporaceae</taxon>
        <taxon>Mangrovihabitans</taxon>
    </lineage>
</organism>
<comment type="cofactor">
    <cofactor evidence="1">
        <name>pantetheine 4'-phosphate</name>
        <dbReference type="ChEBI" id="CHEBI:47942"/>
    </cofactor>
</comment>
<dbReference type="PANTHER" id="PTHR45527">
    <property type="entry name" value="NONRIBOSOMAL PEPTIDE SYNTHETASE"/>
    <property type="match status" value="1"/>
</dbReference>
<dbReference type="SUPFAM" id="SSF47336">
    <property type="entry name" value="ACP-like"/>
    <property type="match status" value="3"/>
</dbReference>
<dbReference type="FunFam" id="3.40.50.12780:FF:000012">
    <property type="entry name" value="Non-ribosomal peptide synthetase"/>
    <property type="match status" value="2"/>
</dbReference>
<dbReference type="SUPFAM" id="SSF52777">
    <property type="entry name" value="CoA-dependent acyltransferases"/>
    <property type="match status" value="6"/>
</dbReference>
<dbReference type="GO" id="GO:0031177">
    <property type="term" value="F:phosphopantetheine binding"/>
    <property type="evidence" value="ECO:0007669"/>
    <property type="project" value="InterPro"/>
</dbReference>
<dbReference type="InterPro" id="IPR000873">
    <property type="entry name" value="AMP-dep_synth/lig_dom"/>
</dbReference>
<evidence type="ECO:0000259" key="5">
    <source>
        <dbReference type="PROSITE" id="PS50075"/>
    </source>
</evidence>
<evidence type="ECO:0000256" key="2">
    <source>
        <dbReference type="ARBA" id="ARBA00006432"/>
    </source>
</evidence>
<dbReference type="InterPro" id="IPR045851">
    <property type="entry name" value="AMP-bd_C_sf"/>
</dbReference>
<dbReference type="Proteomes" id="UP000656042">
    <property type="component" value="Unassembled WGS sequence"/>
</dbReference>
<evidence type="ECO:0000256" key="4">
    <source>
        <dbReference type="ARBA" id="ARBA00022553"/>
    </source>
</evidence>
<dbReference type="FunFam" id="3.40.50.980:FF:000002">
    <property type="entry name" value="Enterobactin synthetase component F"/>
    <property type="match status" value="1"/>
</dbReference>
<dbReference type="FunFam" id="1.10.1200.10:FF:000016">
    <property type="entry name" value="Non-ribosomal peptide synthase"/>
    <property type="match status" value="1"/>
</dbReference>
<dbReference type="CDD" id="cd17646">
    <property type="entry name" value="A_NRPS_AB3403-like"/>
    <property type="match status" value="1"/>
</dbReference>
<dbReference type="EMBL" id="BMMX01000009">
    <property type="protein sequence ID" value="GGK90895.1"/>
    <property type="molecule type" value="Genomic_DNA"/>
</dbReference>
<dbReference type="GO" id="GO:0005737">
    <property type="term" value="C:cytoplasm"/>
    <property type="evidence" value="ECO:0007669"/>
    <property type="project" value="TreeGrafter"/>
</dbReference>
<keyword evidence="4" id="KW-0597">Phosphoprotein</keyword>
<dbReference type="RefSeq" id="WP_189079430.1">
    <property type="nucleotide sequence ID" value="NZ_BMMX01000009.1"/>
</dbReference>
<dbReference type="Pfam" id="PF00668">
    <property type="entry name" value="Condensation"/>
    <property type="match status" value="3"/>
</dbReference>
<dbReference type="Pfam" id="PF00501">
    <property type="entry name" value="AMP-binding"/>
    <property type="match status" value="2"/>
</dbReference>
<sequence>MVPASFAQQRMWFVEQLRGPNPANLIVETVELTGAIRVAALRTAMADVVERHAVLRTRLTSVEGEPHQQVVPTAEAGDLMAVVPAPPGGAEAVADSLCGDGFDLAVDLPLRAALMTAGPDAHVLVVVVHHIAADGWSIGTLWRDLAVAYEARCAGAAPGWAPLPVQYADFAVWQRELLGETADPDSLMARQVEFWRGRLAGAPEELVLPRDRPRPAAASHRAAAQRFELDEQVHTGLVRLAREQGVTLFMVVRAAVAVTLSRLGAGRDVVMGTPVAGRLDEALDDLIGFFVNTVVLRTDLSGDPSFAELLHRVRESDLTALEHQEVPFERLVEELAPQRSTSRQPLFQVSVTVDETAPRPGRWAGLTARWREPRVRASKFDLEFGLHGRRGALVYASELFDPATARTLVDCLLRVLAVVAARGSVRVHRIPLVETAERARLVAPSHPPVRWGRSLVHVFTDRLRAGPDLIAVVAGEDALTYRELAALSDRWAAWLAARGVRRGDLVAVRLPHSPLLVAALLGIWKCGAAYLPVDSRAPEERVRTILTDAEPVLVVDDAVELPPSGPPVDGMPVEGTPAGVHDTAYVIYTSGSTGRPKGVVVSHGQVLDLLASAFARFAFDGPQVFSWFHSAAFDFSVWEIWGALLSGGRLVVIAEEDVGSPEQVVRVLAVRQVTVVSQTPSALSTLSPHWARHGLPRVRTVVVGGEAFDTARLDPGWARNAPMVVNMYGITETTVHVSWHSVDMSRAGHAPIGQPLPGLTVLILDTALQPVPAGVVGDLYVLGGQVADGYRRRPGLTAQRFVACPFADGARMYRSGDRARWNRQGILEYAGRGDEQVKIRGFRVEPGEVEAVLLRHAAVGQAVVVVRAGPSGGQLVAYVAARGVEGARLREFVARSVPDYMVPAVVVVLEALPLTVNGKVDRRALPVPRFGSVVGEGPSTVREEVLCQVFARVLGLSRVGVRDNFFDLGGHSLLAVRLVSRIRTVLGLEMPVRAVFDTPTVSGLAGLADRAPARPRIEPAPRGGPLLLSFAQRRMWFTEQWDLPGAVNNIPYVSWLHGPAEHDALRQALADVVARHEVLRTRFVSVDGEPQPVMPPAGPELVVEPVADSAVDRRIADLVSEGFDLAEQPPLRARLLTVTSVRAVLVIVVHHIAADGWSMGLLWRDLAAAYQARRAGTAPGWAPLPVQYADFAVWQRALLGDVGDPGSLVARQVEFWRTTLAGAPEQLTLPYDRPRPAVASHDGGFVPLRVPADLHARLTALAAQQSVTMFMVWQAALAVVLSRLGAGRDIPIGFPVAGRSDEAVEGMVGLFVNTLVLRTDLSGDPGFGEVLARVRRAVLGALDHQDVPFERLVEELAPVRSLSRQPLFQVMLTVQNAPAPELSLSGLRVKPVDAGAPAAKFDLDVHVGERFDTTGGPAGLEGGIVFAADLFDQNTVQHLAQRLIRLLEAVAAHPQAPVRQIDLLAPAERARILRGWNDTARPVPAVTLPDLFASQVARTPDAVAVTGEGVTWSYAQLDGRANRLARHLIGLGVCVESLVAVAMERSPELIAVVWAVLKAGGAYVPVEPGLPAARIQHVLRASAPVVVVTAAGVEVAGGGAGRVVVDDPSTREAVSSWDAAAITDADRLACLRPDHPAYVMHTSGSTGAPKGVAVTHAGVVNQVRWMREQYRLGADDRVLHKTPFGFDVSVWELVWPLLEGAVVVVAKPDGHRDPAYLADVIDRERVTTVQFVPSMLAAFVRQAPSGRCASLRRVLCIGEALPAALAARTHQRLGTAPHNLYGPTEASIAVTFQPYSACPEGDPAPADATVAIGRPMANTRVFVLDEWLQPVAVGVAGELYVAGAGLARGYRGQPGLTGERFVACPFAVTPGERMYRTGDVVRWDDDGRLVFLGRTDEQVKIRGFRVEPGEVEAVLLRHAAVGQAVVVVRAGPSGGQLVAYVAARGVEGARLREFVARSVPDYMVPAVVVVLEALPLTVNGKVDRRALPVPRFGSVVGEGPSTVREEVLCQVFARVLGLSRVGVRDNFFDLGGHSLLAVRLVERLRARGVPIDLRSLFTDPTPRRLAAVAEQTTVAVPPCRIPADPDAITADMVPLSGLTDEDLATVAAAVPGGAANVADVYPLAPLQEGLFFHYRMGSHDPYLQRSVLRFATRPLLDRFLAAWQAVVDRHDVLRSAIVWEGIDHPVQVVCRHATLRAIEVPAPASVAEFWSRVPGEMDLRRAPLLDVHVAPMDERWLLGFRMHHIIADHTTIDVLLNEIRLVSEGRADELPPPLPYRDFVAHSLFGVPRAQHEAYFRGLLADVTEPTAAHGVLDVHGDGRDVAEVRLPLPADLAGRVREQARRWQVSPATLFHVVFSQVLAAVSGRDDVVFGTVLLGRAGSGRGADRAPGLFINTLPVRLRLGGLGVGEATHRMREHLIELMIHEHASLALAQRVSGVAPPAPLFTALFNYRHNAGDGSAGGDSAADGGSAGMEFLLGRERSNYPLVVSVDDVGVEFGITVQAVAPIDPAWVGATLRSATGQVADALEHDPDRPLTALLTAPRSGRSPGTDRERFLCAVFADLLGRPTVAADDGFFDLGGSSLLAERLVRRIRSELGAELSIRAVFESGTPERLAATLESAQRARPRLRRMARPS</sequence>
<dbReference type="Gene3D" id="3.30.300.30">
    <property type="match status" value="2"/>
</dbReference>
<dbReference type="FunFam" id="2.30.38.10:FF:000001">
    <property type="entry name" value="Non-ribosomal peptide synthetase PvdI"/>
    <property type="match status" value="1"/>
</dbReference>
<dbReference type="Gene3D" id="2.30.38.10">
    <property type="entry name" value="Luciferase, Domain 3"/>
    <property type="match status" value="1"/>
</dbReference>
<dbReference type="PANTHER" id="PTHR45527:SF1">
    <property type="entry name" value="FATTY ACID SYNTHASE"/>
    <property type="match status" value="1"/>
</dbReference>
<dbReference type="Pfam" id="PF00550">
    <property type="entry name" value="PP-binding"/>
    <property type="match status" value="3"/>
</dbReference>
<dbReference type="GO" id="GO:0072330">
    <property type="term" value="P:monocarboxylic acid biosynthetic process"/>
    <property type="evidence" value="ECO:0007669"/>
    <property type="project" value="UniProtKB-ARBA"/>
</dbReference>
<dbReference type="InterPro" id="IPR009081">
    <property type="entry name" value="PP-bd_ACP"/>
</dbReference>
<accession>A0A8J3FPK9</accession>
<dbReference type="Gene3D" id="3.40.50.12780">
    <property type="entry name" value="N-terminal domain of ligase-like"/>
    <property type="match status" value="1"/>
</dbReference>
<reference evidence="6" key="1">
    <citation type="journal article" date="2014" name="Int. J. Syst. Evol. Microbiol.">
        <title>Complete genome sequence of Corynebacterium casei LMG S-19264T (=DSM 44701T), isolated from a smear-ripened cheese.</title>
        <authorList>
            <consortium name="US DOE Joint Genome Institute (JGI-PGF)"/>
            <person name="Walter F."/>
            <person name="Albersmeier A."/>
            <person name="Kalinowski J."/>
            <person name="Ruckert C."/>
        </authorList>
    </citation>
    <scope>NUCLEOTIDE SEQUENCE</scope>
    <source>
        <strain evidence="6">CGMCC 4.7299</strain>
    </source>
</reference>
<comment type="similarity">
    <text evidence="2">Belongs to the ATP-dependent AMP-binding enzyme family.</text>
</comment>
<dbReference type="InterPro" id="IPR020806">
    <property type="entry name" value="PKS_PP-bd"/>
</dbReference>
<dbReference type="FunFam" id="3.30.300.30:FF:000010">
    <property type="entry name" value="Enterobactin synthetase component F"/>
    <property type="match status" value="2"/>
</dbReference>
<dbReference type="FunFam" id="1.10.1200.10:FF:000005">
    <property type="entry name" value="Nonribosomal peptide synthetase 1"/>
    <property type="match status" value="2"/>
</dbReference>
<dbReference type="PROSITE" id="PS00012">
    <property type="entry name" value="PHOSPHOPANTETHEINE"/>
    <property type="match status" value="2"/>
</dbReference>
<dbReference type="Pfam" id="PF13193">
    <property type="entry name" value="AMP-binding_C"/>
    <property type="match status" value="2"/>
</dbReference>
<evidence type="ECO:0000256" key="3">
    <source>
        <dbReference type="ARBA" id="ARBA00022450"/>
    </source>
</evidence>
<protein>
    <recommendedName>
        <fullName evidence="5">Carrier domain-containing protein</fullName>
    </recommendedName>
</protein>
<dbReference type="InterPro" id="IPR020845">
    <property type="entry name" value="AMP-binding_CS"/>
</dbReference>
<dbReference type="CDD" id="cd19540">
    <property type="entry name" value="LCL_NRPS-like"/>
    <property type="match status" value="2"/>
</dbReference>
<feature type="domain" description="Carrier" evidence="5">
    <location>
        <begin position="937"/>
        <end position="1012"/>
    </location>
</feature>
<gene>
    <name evidence="6" type="ORF">GCM10012284_25900</name>
</gene>
<dbReference type="InterPro" id="IPR029058">
    <property type="entry name" value="AB_hydrolase_fold"/>
</dbReference>
<dbReference type="GO" id="GO:0044550">
    <property type="term" value="P:secondary metabolite biosynthetic process"/>
    <property type="evidence" value="ECO:0007669"/>
    <property type="project" value="UniProtKB-ARBA"/>
</dbReference>
<dbReference type="NCBIfam" id="TIGR01733">
    <property type="entry name" value="AA-adenyl-dom"/>
    <property type="match status" value="2"/>
</dbReference>
<dbReference type="InterPro" id="IPR023213">
    <property type="entry name" value="CAT-like_dom_sf"/>
</dbReference>
<keyword evidence="3" id="KW-0596">Phosphopantetheine</keyword>
<dbReference type="PROSITE" id="PS50075">
    <property type="entry name" value="CARRIER"/>
    <property type="match status" value="3"/>
</dbReference>
<comment type="caution">
    <text evidence="6">The sequence shown here is derived from an EMBL/GenBank/DDBJ whole genome shotgun (WGS) entry which is preliminary data.</text>
</comment>
<dbReference type="CDD" id="cd19544">
    <property type="entry name" value="E-C_NRPS"/>
    <property type="match status" value="1"/>
</dbReference>
<dbReference type="Gene3D" id="3.40.50.980">
    <property type="match status" value="2"/>
</dbReference>
<dbReference type="Gene3D" id="3.40.50.1820">
    <property type="entry name" value="alpha/beta hydrolase"/>
    <property type="match status" value="3"/>
</dbReference>
<evidence type="ECO:0000313" key="6">
    <source>
        <dbReference type="EMBL" id="GGK90895.1"/>
    </source>
</evidence>